<gene>
    <name evidence="2" type="ORF">UFOPK3522_00769</name>
</gene>
<organism evidence="2">
    <name type="scientific">freshwater metagenome</name>
    <dbReference type="NCBI Taxonomy" id="449393"/>
    <lineage>
        <taxon>unclassified sequences</taxon>
        <taxon>metagenomes</taxon>
        <taxon>ecological metagenomes</taxon>
    </lineage>
</organism>
<dbReference type="PROSITE" id="PS51273">
    <property type="entry name" value="GATASE_TYPE_1"/>
    <property type="match status" value="1"/>
</dbReference>
<dbReference type="InterPro" id="IPR044992">
    <property type="entry name" value="ChyE-like"/>
</dbReference>
<dbReference type="Pfam" id="PF00117">
    <property type="entry name" value="GATase"/>
    <property type="match status" value="1"/>
</dbReference>
<name>A0A6J5ZPX4_9ZZZZ</name>
<protein>
    <submittedName>
        <fullName evidence="2">Unannotated protein</fullName>
    </submittedName>
</protein>
<dbReference type="PANTHER" id="PTHR42695:SF5">
    <property type="entry name" value="GLUTAMINE AMIDOTRANSFERASE YLR126C-RELATED"/>
    <property type="match status" value="1"/>
</dbReference>
<sequence length="231" mass="25512">MAEILAIAHPDGGTVGVFNAAAAEESLSIETWIPAEGGEPQRPLDQYSGLVVLGGDENIGEVDRYPYLEREYEIVNDWIEADRPLFGVCLGAQMMAHVRGGSVFKMPEKELGWIEIEQLPAAQDDPVAGFGPQLLTGLLWHSYGCEPPPEATVLARNEVCVQAFKLGEAWGFQHHPEVDDQLLDEWLQPLLAGEAEGRRVAEIVDAGTAVHMATWNDYGRELFRRFARRCA</sequence>
<dbReference type="GO" id="GO:0005829">
    <property type="term" value="C:cytosol"/>
    <property type="evidence" value="ECO:0007669"/>
    <property type="project" value="TreeGrafter"/>
</dbReference>
<dbReference type="InterPro" id="IPR017926">
    <property type="entry name" value="GATASE"/>
</dbReference>
<evidence type="ECO:0000259" key="1">
    <source>
        <dbReference type="Pfam" id="PF00117"/>
    </source>
</evidence>
<dbReference type="AlphaFoldDB" id="A0A6J5ZPX4"/>
<dbReference type="CDD" id="cd01741">
    <property type="entry name" value="GATase1_1"/>
    <property type="match status" value="1"/>
</dbReference>
<feature type="domain" description="Glutamine amidotransferase" evidence="1">
    <location>
        <begin position="43"/>
        <end position="179"/>
    </location>
</feature>
<dbReference type="SUPFAM" id="SSF52317">
    <property type="entry name" value="Class I glutamine amidotransferase-like"/>
    <property type="match status" value="1"/>
</dbReference>
<reference evidence="2" key="1">
    <citation type="submission" date="2020-05" db="EMBL/GenBank/DDBJ databases">
        <authorList>
            <person name="Chiriac C."/>
            <person name="Salcher M."/>
            <person name="Ghai R."/>
            <person name="Kavagutti S V."/>
        </authorList>
    </citation>
    <scope>NUCLEOTIDE SEQUENCE</scope>
</reference>
<accession>A0A6J5ZPX4</accession>
<evidence type="ECO:0000313" key="2">
    <source>
        <dbReference type="EMBL" id="CAB4342887.1"/>
    </source>
</evidence>
<dbReference type="PANTHER" id="PTHR42695">
    <property type="entry name" value="GLUTAMINE AMIDOTRANSFERASE YLR126C-RELATED"/>
    <property type="match status" value="1"/>
</dbReference>
<dbReference type="Gene3D" id="3.40.50.880">
    <property type="match status" value="1"/>
</dbReference>
<dbReference type="EMBL" id="CAESAO010000053">
    <property type="protein sequence ID" value="CAB4342887.1"/>
    <property type="molecule type" value="Genomic_DNA"/>
</dbReference>
<proteinExistence type="predicted"/>
<dbReference type="InterPro" id="IPR029062">
    <property type="entry name" value="Class_I_gatase-like"/>
</dbReference>